<name>A0A504JAR8_9FLAO</name>
<keyword evidence="2" id="KW-1185">Reference proteome</keyword>
<dbReference type="InterPro" id="IPR037883">
    <property type="entry name" value="Knr4/Smi1-like_sf"/>
</dbReference>
<sequence length="222" mass="26388">MKIITYTNPIIINDSKIPKSYHKFIATYGYGTYCNILNISEPDDQVIYSTFSGFDLWEFDELFPSEALSNAIQLGTSIDGDILCFISGKEDRLFILPRHAEIILNFNNLDDVFEYYRKQYQIDTIYFEPWFNRKTEVYSLIHNNSLLDIHMIHDQFIKTFQWDYSIGEQQPKYVIKEIGGWVRFDFVYKNSITISYQDIQSEVYQTYLDFIKTKIEVLKNNE</sequence>
<gene>
    <name evidence="1" type="ORF">FHK87_19205</name>
</gene>
<accession>A0A504JAR8</accession>
<dbReference type="AlphaFoldDB" id="A0A504JAR8"/>
<evidence type="ECO:0000313" key="2">
    <source>
        <dbReference type="Proteomes" id="UP000315540"/>
    </source>
</evidence>
<proteinExistence type="predicted"/>
<organism evidence="1 2">
    <name type="scientific">Aquimarina algicola</name>
    <dbReference type="NCBI Taxonomy" id="2589995"/>
    <lineage>
        <taxon>Bacteria</taxon>
        <taxon>Pseudomonadati</taxon>
        <taxon>Bacteroidota</taxon>
        <taxon>Flavobacteriia</taxon>
        <taxon>Flavobacteriales</taxon>
        <taxon>Flavobacteriaceae</taxon>
        <taxon>Aquimarina</taxon>
    </lineage>
</organism>
<dbReference type="Proteomes" id="UP000315540">
    <property type="component" value="Unassembled WGS sequence"/>
</dbReference>
<evidence type="ECO:0008006" key="3">
    <source>
        <dbReference type="Google" id="ProtNLM"/>
    </source>
</evidence>
<dbReference type="OrthoDB" id="1415632at2"/>
<protein>
    <recommendedName>
        <fullName evidence="3">SMI1/KNR4 family protein</fullName>
    </recommendedName>
</protein>
<dbReference type="RefSeq" id="WP_140595404.1">
    <property type="nucleotide sequence ID" value="NZ_VFWZ01000007.1"/>
</dbReference>
<evidence type="ECO:0000313" key="1">
    <source>
        <dbReference type="EMBL" id="TPN83351.1"/>
    </source>
</evidence>
<reference evidence="1 2" key="1">
    <citation type="submission" date="2019-06" db="EMBL/GenBank/DDBJ databases">
        <authorList>
            <person name="Meng X."/>
        </authorList>
    </citation>
    <scope>NUCLEOTIDE SEQUENCE [LARGE SCALE GENOMIC DNA]</scope>
    <source>
        <strain evidence="1 2">M625</strain>
    </source>
</reference>
<comment type="caution">
    <text evidence="1">The sequence shown here is derived from an EMBL/GenBank/DDBJ whole genome shotgun (WGS) entry which is preliminary data.</text>
</comment>
<dbReference type="SUPFAM" id="SSF160631">
    <property type="entry name" value="SMI1/KNR4-like"/>
    <property type="match status" value="1"/>
</dbReference>
<dbReference type="EMBL" id="VFWZ01000007">
    <property type="protein sequence ID" value="TPN83351.1"/>
    <property type="molecule type" value="Genomic_DNA"/>
</dbReference>